<dbReference type="PANTHER" id="PTHR24346">
    <property type="entry name" value="MAP/MICROTUBULE AFFINITY-REGULATING KINASE"/>
    <property type="match status" value="1"/>
</dbReference>
<dbReference type="SMART" id="SM00220">
    <property type="entry name" value="S_TKc"/>
    <property type="match status" value="1"/>
</dbReference>
<dbReference type="GO" id="GO:0005737">
    <property type="term" value="C:cytoplasm"/>
    <property type="evidence" value="ECO:0007669"/>
    <property type="project" value="TreeGrafter"/>
</dbReference>
<keyword evidence="4 5" id="KW-0067">ATP-binding</keyword>
<evidence type="ECO:0000256" key="3">
    <source>
        <dbReference type="ARBA" id="ARBA00022741"/>
    </source>
</evidence>
<comment type="subunit">
    <text evidence="2">Monomer.</text>
</comment>
<feature type="region of interest" description="Disordered" evidence="7">
    <location>
        <begin position="1"/>
        <end position="30"/>
    </location>
</feature>
<dbReference type="FunFam" id="1.10.510.10:FF:000571">
    <property type="entry name" value="Maternal embryonic leucine zipper kinase"/>
    <property type="match status" value="1"/>
</dbReference>
<evidence type="ECO:0000256" key="4">
    <source>
        <dbReference type="ARBA" id="ARBA00022840"/>
    </source>
</evidence>
<dbReference type="PROSITE" id="PS50011">
    <property type="entry name" value="PROTEIN_KINASE_DOM"/>
    <property type="match status" value="1"/>
</dbReference>
<dbReference type="Proteomes" id="UP000689195">
    <property type="component" value="Unassembled WGS sequence"/>
</dbReference>
<evidence type="ECO:0000256" key="1">
    <source>
        <dbReference type="ARBA" id="ARBA00007191"/>
    </source>
</evidence>
<dbReference type="GO" id="GO:0035556">
    <property type="term" value="P:intracellular signal transduction"/>
    <property type="evidence" value="ECO:0007669"/>
    <property type="project" value="TreeGrafter"/>
</dbReference>
<protein>
    <recommendedName>
        <fullName evidence="8">Protein kinase domain-containing protein</fullName>
    </recommendedName>
</protein>
<proteinExistence type="inferred from homology"/>
<reference evidence="9" key="1">
    <citation type="submission" date="2021-01" db="EMBL/GenBank/DDBJ databases">
        <authorList>
            <consortium name="Genoscope - CEA"/>
            <person name="William W."/>
        </authorList>
    </citation>
    <scope>NUCLEOTIDE SEQUENCE</scope>
</reference>
<accession>A0A8S1TWH2</accession>
<name>A0A8S1TWH2_9CILI</name>
<sequence length="472" mass="53547">MQQRRPKLKSLDNKENHHTSETPKQTRKLFRKTTPKLLQPLQMDQHISSREPLTTKVDGPHKIRLRTYVNTIENLMNDNLLKLIPPTCDGTTYSIGQSIGKGSYATVRLGTNKQGFKVAIKVYEKLFLKGERLNNLVKEISALKALNHEQIVKLLDVYHCGSTINLVLEYCGNESLFTLVKQHRALSKDYAFNIIHQLLKILVYIHEKNICHRDIKLENILINNKKIKLIDFGFSTIYNCITCHCGTPSYMSPEVVTKQKYDGRTTDIWALGVLFVGLLQGSFPYKGSTEKELFSKIRNNDYTINSQDKDVRVFLGQIFVLDPHHRATAKELLQCDQPINDINVDEVLKGLSAVEGANGFVIFNQDCIPLKRSEKNITYEKAVHMSALVADLWNVTKKCIQRELRSQDNDLEIIRIRTKAQSEYIISQQGDYTMIGIQLCGKAIEEAKLAAAAEAQAAAEADKAKKGDKEQS</sequence>
<dbReference type="EMBL" id="CAJJDO010000028">
    <property type="protein sequence ID" value="CAD8155912.1"/>
    <property type="molecule type" value="Genomic_DNA"/>
</dbReference>
<keyword evidence="6" id="KW-0723">Serine/threonine-protein kinase</keyword>
<feature type="binding site" evidence="5">
    <location>
        <position position="121"/>
    </location>
    <ligand>
        <name>ATP</name>
        <dbReference type="ChEBI" id="CHEBI:30616"/>
    </ligand>
</feature>
<keyword evidence="10" id="KW-1185">Reference proteome</keyword>
<feature type="domain" description="Protein kinase" evidence="8">
    <location>
        <begin position="93"/>
        <end position="340"/>
    </location>
</feature>
<keyword evidence="3 5" id="KW-0547">Nucleotide-binding</keyword>
<feature type="compositionally biased region" description="Basic and acidic residues" evidence="7">
    <location>
        <begin position="9"/>
        <end position="21"/>
    </location>
</feature>
<dbReference type="InterPro" id="IPR004942">
    <property type="entry name" value="Roadblock/LAMTOR2_dom"/>
</dbReference>
<evidence type="ECO:0000313" key="10">
    <source>
        <dbReference type="Proteomes" id="UP000689195"/>
    </source>
</evidence>
<dbReference type="InterPro" id="IPR008271">
    <property type="entry name" value="Ser/Thr_kinase_AS"/>
</dbReference>
<dbReference type="GO" id="GO:0004674">
    <property type="term" value="F:protein serine/threonine kinase activity"/>
    <property type="evidence" value="ECO:0007669"/>
    <property type="project" value="UniProtKB-KW"/>
</dbReference>
<evidence type="ECO:0000256" key="7">
    <source>
        <dbReference type="SAM" id="MobiDB-lite"/>
    </source>
</evidence>
<dbReference type="OrthoDB" id="635774at2759"/>
<keyword evidence="6" id="KW-0418">Kinase</keyword>
<dbReference type="InterPro" id="IPR017441">
    <property type="entry name" value="Protein_kinase_ATP_BS"/>
</dbReference>
<dbReference type="PROSITE" id="PS00107">
    <property type="entry name" value="PROTEIN_KINASE_ATP"/>
    <property type="match status" value="1"/>
</dbReference>
<dbReference type="PANTHER" id="PTHR24346:SF30">
    <property type="entry name" value="MATERNAL EMBRYONIC LEUCINE ZIPPER KINASE"/>
    <property type="match status" value="1"/>
</dbReference>
<evidence type="ECO:0000313" key="9">
    <source>
        <dbReference type="EMBL" id="CAD8155912.1"/>
    </source>
</evidence>
<evidence type="ECO:0000256" key="6">
    <source>
        <dbReference type="RuleBase" id="RU000304"/>
    </source>
</evidence>
<dbReference type="PROSITE" id="PS00108">
    <property type="entry name" value="PROTEIN_KINASE_ST"/>
    <property type="match status" value="1"/>
</dbReference>
<comment type="caution">
    <text evidence="9">The sequence shown here is derived from an EMBL/GenBank/DDBJ whole genome shotgun (WGS) entry which is preliminary data.</text>
</comment>
<dbReference type="Pfam" id="PF00069">
    <property type="entry name" value="Pkinase"/>
    <property type="match status" value="1"/>
</dbReference>
<dbReference type="GO" id="GO:0005524">
    <property type="term" value="F:ATP binding"/>
    <property type="evidence" value="ECO:0007669"/>
    <property type="project" value="UniProtKB-UniRule"/>
</dbReference>
<organism evidence="9 10">
    <name type="scientific">Paramecium pentaurelia</name>
    <dbReference type="NCBI Taxonomy" id="43138"/>
    <lineage>
        <taxon>Eukaryota</taxon>
        <taxon>Sar</taxon>
        <taxon>Alveolata</taxon>
        <taxon>Ciliophora</taxon>
        <taxon>Intramacronucleata</taxon>
        <taxon>Oligohymenophorea</taxon>
        <taxon>Peniculida</taxon>
        <taxon>Parameciidae</taxon>
        <taxon>Paramecium</taxon>
    </lineage>
</organism>
<gene>
    <name evidence="9" type="ORF">PPENT_87.1.T0280036</name>
</gene>
<dbReference type="Pfam" id="PF03259">
    <property type="entry name" value="Robl_LC7"/>
    <property type="match status" value="1"/>
</dbReference>
<evidence type="ECO:0000259" key="8">
    <source>
        <dbReference type="PROSITE" id="PS50011"/>
    </source>
</evidence>
<evidence type="ECO:0000256" key="2">
    <source>
        <dbReference type="ARBA" id="ARBA00011245"/>
    </source>
</evidence>
<dbReference type="InterPro" id="IPR000719">
    <property type="entry name" value="Prot_kinase_dom"/>
</dbReference>
<evidence type="ECO:0000256" key="5">
    <source>
        <dbReference type="PROSITE-ProRule" id="PRU10141"/>
    </source>
</evidence>
<keyword evidence="6" id="KW-0808">Transferase</keyword>
<comment type="similarity">
    <text evidence="1">Belongs to the GAMAD family.</text>
</comment>
<comment type="similarity">
    <text evidence="6">Belongs to the protein kinase superfamily.</text>
</comment>
<dbReference type="AlphaFoldDB" id="A0A8S1TWH2"/>